<reference evidence="3 5" key="1">
    <citation type="journal article" date="2012" name="Nature">
        <title>Algal genomes reveal evolutionary mosaicism and the fate of nucleomorphs.</title>
        <authorList>
            <consortium name="DOE Joint Genome Institute"/>
            <person name="Curtis B.A."/>
            <person name="Tanifuji G."/>
            <person name="Burki F."/>
            <person name="Gruber A."/>
            <person name="Irimia M."/>
            <person name="Maruyama S."/>
            <person name="Arias M.C."/>
            <person name="Ball S.G."/>
            <person name="Gile G.H."/>
            <person name="Hirakawa Y."/>
            <person name="Hopkins J.F."/>
            <person name="Kuo A."/>
            <person name="Rensing S.A."/>
            <person name="Schmutz J."/>
            <person name="Symeonidi A."/>
            <person name="Elias M."/>
            <person name="Eveleigh R.J."/>
            <person name="Herman E.K."/>
            <person name="Klute M.J."/>
            <person name="Nakayama T."/>
            <person name="Obornik M."/>
            <person name="Reyes-Prieto A."/>
            <person name="Armbrust E.V."/>
            <person name="Aves S.J."/>
            <person name="Beiko R.G."/>
            <person name="Coutinho P."/>
            <person name="Dacks J.B."/>
            <person name="Durnford D.G."/>
            <person name="Fast N.M."/>
            <person name="Green B.R."/>
            <person name="Grisdale C.J."/>
            <person name="Hempel F."/>
            <person name="Henrissat B."/>
            <person name="Hoppner M.P."/>
            <person name="Ishida K."/>
            <person name="Kim E."/>
            <person name="Koreny L."/>
            <person name="Kroth P.G."/>
            <person name="Liu Y."/>
            <person name="Malik S.B."/>
            <person name="Maier U.G."/>
            <person name="McRose D."/>
            <person name="Mock T."/>
            <person name="Neilson J.A."/>
            <person name="Onodera N.T."/>
            <person name="Poole A.M."/>
            <person name="Pritham E.J."/>
            <person name="Richards T.A."/>
            <person name="Rocap G."/>
            <person name="Roy S.W."/>
            <person name="Sarai C."/>
            <person name="Schaack S."/>
            <person name="Shirato S."/>
            <person name="Slamovits C.H."/>
            <person name="Spencer D.F."/>
            <person name="Suzuki S."/>
            <person name="Worden A.Z."/>
            <person name="Zauner S."/>
            <person name="Barry K."/>
            <person name="Bell C."/>
            <person name="Bharti A.K."/>
            <person name="Crow J.A."/>
            <person name="Grimwood J."/>
            <person name="Kramer R."/>
            <person name="Lindquist E."/>
            <person name="Lucas S."/>
            <person name="Salamov A."/>
            <person name="McFadden G.I."/>
            <person name="Lane C.E."/>
            <person name="Keeling P.J."/>
            <person name="Gray M.W."/>
            <person name="Grigoriev I.V."/>
            <person name="Archibald J.M."/>
        </authorList>
    </citation>
    <scope>NUCLEOTIDE SEQUENCE</scope>
    <source>
        <strain evidence="3 5">CCMP2712</strain>
    </source>
</reference>
<evidence type="ECO:0000259" key="2">
    <source>
        <dbReference type="PROSITE" id="PS50086"/>
    </source>
</evidence>
<evidence type="ECO:0000313" key="4">
    <source>
        <dbReference type="EnsemblProtists" id="EKX54592"/>
    </source>
</evidence>
<dbReference type="PROSITE" id="PS50086">
    <property type="entry name" value="TBC_RABGAP"/>
    <property type="match status" value="1"/>
</dbReference>
<dbReference type="InterPro" id="IPR035969">
    <property type="entry name" value="Rab-GAP_TBC_sf"/>
</dbReference>
<dbReference type="OMA" id="RICHQAR"/>
<dbReference type="SUPFAM" id="SSF47923">
    <property type="entry name" value="Ypt/Rab-GAP domain of gyp1p"/>
    <property type="match status" value="2"/>
</dbReference>
<keyword evidence="5" id="KW-1185">Reference proteome</keyword>
<dbReference type="InterPro" id="IPR050302">
    <property type="entry name" value="Rab_GAP_TBC_domain"/>
</dbReference>
<dbReference type="SMART" id="SM00164">
    <property type="entry name" value="TBC"/>
    <property type="match status" value="1"/>
</dbReference>
<dbReference type="Proteomes" id="UP000011087">
    <property type="component" value="Unassembled WGS sequence"/>
</dbReference>
<feature type="domain" description="Rab-GAP TBC" evidence="2">
    <location>
        <begin position="1"/>
        <end position="166"/>
    </location>
</feature>
<dbReference type="GO" id="GO:0005096">
    <property type="term" value="F:GTPase activator activity"/>
    <property type="evidence" value="ECO:0007669"/>
    <property type="project" value="TreeGrafter"/>
</dbReference>
<dbReference type="KEGG" id="gtt:GUITHDRAFT_59913"/>
<gene>
    <name evidence="3" type="ORF">GUITHDRAFT_59913</name>
</gene>
<dbReference type="AlphaFoldDB" id="L1K1V3"/>
<dbReference type="RefSeq" id="XP_005841572.1">
    <property type="nucleotide sequence ID" value="XM_005841515.1"/>
</dbReference>
<protein>
    <recommendedName>
        <fullName evidence="2">Rab-GAP TBC domain-containing protein</fullName>
    </recommendedName>
</protein>
<evidence type="ECO:0000313" key="5">
    <source>
        <dbReference type="Proteomes" id="UP000011087"/>
    </source>
</evidence>
<dbReference type="HOGENOM" id="CLU_1444572_0_0_1"/>
<reference evidence="4" key="3">
    <citation type="submission" date="2016-03" db="UniProtKB">
        <authorList>
            <consortium name="EnsemblProtists"/>
        </authorList>
    </citation>
    <scope>IDENTIFICATION</scope>
</reference>
<dbReference type="Pfam" id="PF00566">
    <property type="entry name" value="RabGAP-TBC"/>
    <property type="match status" value="1"/>
</dbReference>
<dbReference type="Gene3D" id="1.10.8.270">
    <property type="entry name" value="putative rabgap domain of human tbc1 domain family member 14 like domains"/>
    <property type="match status" value="1"/>
</dbReference>
<dbReference type="EMBL" id="JH992967">
    <property type="protein sequence ID" value="EKX54592.1"/>
    <property type="molecule type" value="Genomic_DNA"/>
</dbReference>
<dbReference type="PaxDb" id="55529-EKX54592"/>
<evidence type="ECO:0000313" key="3">
    <source>
        <dbReference type="EMBL" id="EKX54592.1"/>
    </source>
</evidence>
<organism evidence="3">
    <name type="scientific">Guillardia theta (strain CCMP2712)</name>
    <name type="common">Cryptophyte</name>
    <dbReference type="NCBI Taxonomy" id="905079"/>
    <lineage>
        <taxon>Eukaryota</taxon>
        <taxon>Cryptophyceae</taxon>
        <taxon>Pyrenomonadales</taxon>
        <taxon>Geminigeraceae</taxon>
        <taxon>Guillardia</taxon>
    </lineage>
</organism>
<reference evidence="5" key="2">
    <citation type="submission" date="2012-11" db="EMBL/GenBank/DDBJ databases">
        <authorList>
            <person name="Kuo A."/>
            <person name="Curtis B.A."/>
            <person name="Tanifuji G."/>
            <person name="Burki F."/>
            <person name="Gruber A."/>
            <person name="Irimia M."/>
            <person name="Maruyama S."/>
            <person name="Arias M.C."/>
            <person name="Ball S.G."/>
            <person name="Gile G.H."/>
            <person name="Hirakawa Y."/>
            <person name="Hopkins J.F."/>
            <person name="Rensing S.A."/>
            <person name="Schmutz J."/>
            <person name="Symeonidi A."/>
            <person name="Elias M."/>
            <person name="Eveleigh R.J."/>
            <person name="Herman E.K."/>
            <person name="Klute M.J."/>
            <person name="Nakayama T."/>
            <person name="Obornik M."/>
            <person name="Reyes-Prieto A."/>
            <person name="Armbrust E.V."/>
            <person name="Aves S.J."/>
            <person name="Beiko R.G."/>
            <person name="Coutinho P."/>
            <person name="Dacks J.B."/>
            <person name="Durnford D.G."/>
            <person name="Fast N.M."/>
            <person name="Green B.R."/>
            <person name="Grisdale C."/>
            <person name="Hempe F."/>
            <person name="Henrissat B."/>
            <person name="Hoppner M.P."/>
            <person name="Ishida K.-I."/>
            <person name="Kim E."/>
            <person name="Koreny L."/>
            <person name="Kroth P.G."/>
            <person name="Liu Y."/>
            <person name="Malik S.-B."/>
            <person name="Maier U.G."/>
            <person name="McRose D."/>
            <person name="Mock T."/>
            <person name="Neilson J.A."/>
            <person name="Onodera N.T."/>
            <person name="Poole A.M."/>
            <person name="Pritham E.J."/>
            <person name="Richards T.A."/>
            <person name="Rocap G."/>
            <person name="Roy S.W."/>
            <person name="Sarai C."/>
            <person name="Schaack S."/>
            <person name="Shirato S."/>
            <person name="Slamovits C.H."/>
            <person name="Spencer D.F."/>
            <person name="Suzuki S."/>
            <person name="Worden A.Z."/>
            <person name="Zauner S."/>
            <person name="Barry K."/>
            <person name="Bell C."/>
            <person name="Bharti A.K."/>
            <person name="Crow J.A."/>
            <person name="Grimwood J."/>
            <person name="Kramer R."/>
            <person name="Lindquist E."/>
            <person name="Lucas S."/>
            <person name="Salamov A."/>
            <person name="McFadden G.I."/>
            <person name="Lane C.E."/>
            <person name="Keeling P.J."/>
            <person name="Gray M.W."/>
            <person name="Grigoriev I.V."/>
            <person name="Archibald J.M."/>
        </authorList>
    </citation>
    <scope>NUCLEOTIDE SEQUENCE</scope>
    <source>
        <strain evidence="5">CCMP2712</strain>
    </source>
</reference>
<feature type="region of interest" description="Disordered" evidence="1">
    <location>
        <begin position="17"/>
        <end position="40"/>
    </location>
</feature>
<sequence length="188" mass="21528">QIDKDIGRTFPANPLFRKVTQDSDPPRGPGEAGQTVGQDGPLLRPLRRVLCAYSLRNPRIGYCQSMNFIVGTLLMVMEEEDAFWILSCIVEDYLPDYYTEDMHGLRVDLLVLQNLVVETFPKVHRKLQELELPLEIPATRWFLSLFTVVFDQSMILKILDKLFSSNSGCLFRVSMAFISKVQKRLLAC</sequence>
<accession>L1K1V3</accession>
<dbReference type="GeneID" id="17311234"/>
<name>L1K1V3_GUITC</name>
<dbReference type="eggNOG" id="KOG2058">
    <property type="taxonomic scope" value="Eukaryota"/>
</dbReference>
<dbReference type="GO" id="GO:0031267">
    <property type="term" value="F:small GTPase binding"/>
    <property type="evidence" value="ECO:0007669"/>
    <property type="project" value="TreeGrafter"/>
</dbReference>
<dbReference type="STRING" id="905079.L1K1V3"/>
<dbReference type="Gene3D" id="1.10.472.80">
    <property type="entry name" value="Ypt/Rab-GAP domain of gyp1p, domain 3"/>
    <property type="match status" value="1"/>
</dbReference>
<proteinExistence type="predicted"/>
<feature type="non-terminal residue" evidence="3">
    <location>
        <position position="188"/>
    </location>
</feature>
<dbReference type="OrthoDB" id="294251at2759"/>
<dbReference type="PANTHER" id="PTHR47219">
    <property type="entry name" value="RAB GTPASE-ACTIVATING PROTEIN 1-LIKE"/>
    <property type="match status" value="1"/>
</dbReference>
<evidence type="ECO:0000256" key="1">
    <source>
        <dbReference type="SAM" id="MobiDB-lite"/>
    </source>
</evidence>
<dbReference type="PANTHER" id="PTHR47219:SF20">
    <property type="entry name" value="TBC1 DOMAIN FAMILY MEMBER 2B"/>
    <property type="match status" value="1"/>
</dbReference>
<feature type="non-terminal residue" evidence="3">
    <location>
        <position position="1"/>
    </location>
</feature>
<dbReference type="EnsemblProtists" id="EKX54592">
    <property type="protein sequence ID" value="EKX54592"/>
    <property type="gene ID" value="GUITHDRAFT_59913"/>
</dbReference>
<dbReference type="InterPro" id="IPR000195">
    <property type="entry name" value="Rab-GAP-TBC_dom"/>
</dbReference>